<dbReference type="InterPro" id="IPR000277">
    <property type="entry name" value="Cys/Met-Metab_PyrdxlP-dep_enz"/>
</dbReference>
<dbReference type="GO" id="GO:0071269">
    <property type="term" value="P:L-homocysteine biosynthetic process"/>
    <property type="evidence" value="ECO:0007669"/>
    <property type="project" value="TreeGrafter"/>
</dbReference>
<dbReference type="NCBIfam" id="TIGR01326">
    <property type="entry name" value="OAH_OAS_sulfhy"/>
    <property type="match status" value="1"/>
</dbReference>
<dbReference type="InterPro" id="IPR015422">
    <property type="entry name" value="PyrdxlP-dep_Trfase_small"/>
</dbReference>
<keyword evidence="3" id="KW-0808">Transferase</keyword>
<evidence type="ECO:0000256" key="1">
    <source>
        <dbReference type="ARBA" id="ARBA00001933"/>
    </source>
</evidence>
<keyword evidence="4" id="KW-0663">Pyridoxal phosphate</keyword>
<dbReference type="InterPro" id="IPR015424">
    <property type="entry name" value="PyrdxlP-dep_Trfase"/>
</dbReference>
<dbReference type="GO" id="GO:0005737">
    <property type="term" value="C:cytoplasm"/>
    <property type="evidence" value="ECO:0007669"/>
    <property type="project" value="TreeGrafter"/>
</dbReference>
<dbReference type="AlphaFoldDB" id="A0A381NU24"/>
<dbReference type="GO" id="GO:0003961">
    <property type="term" value="F:O-acetylhomoserine aminocarboxypropyltransferase activity"/>
    <property type="evidence" value="ECO:0007669"/>
    <property type="project" value="TreeGrafter"/>
</dbReference>
<dbReference type="GO" id="GO:0004124">
    <property type="term" value="F:cysteine synthase activity"/>
    <property type="evidence" value="ECO:0007669"/>
    <property type="project" value="TreeGrafter"/>
</dbReference>
<sequence length="391" mass="41421">VFDDVADAADLFALQKYGTIYTRISNPTTAAFEERMASLEGGIGAVATASGQAAEFLTAAALAEQGTNFVTSSSLYGGTHNMFDNTLGRFGIEARFVDGDDPQAFAAAVDDRTRFLYTEVIGNPSGAVADLEALADVAHAEDLPLVVDATFATPYLCRPMEHGADIVVHSATKFIGGHGTSIGGVVVESGRFDWGSGRFPQMTEPNAGYNGLRFWENFGELAFCTKLRAEQLRDVGASLSPFNAFLLLQGLETLPQRMEEHVANAQAVAGFLEAHTAVGWVAYAGLDASPYRDLADRYMPKGPGAVFTFGVVGGREAGAAFIERLQLISHLANVGDARTLVIHPASTTHQQLSDEALAAGGVGPDMVRLSVGLEDLDDILWDLDQALGGRA</sequence>
<evidence type="ECO:0008006" key="6">
    <source>
        <dbReference type="Google" id="ProtNLM"/>
    </source>
</evidence>
<dbReference type="EMBL" id="UINC01000568">
    <property type="protein sequence ID" value="SUZ57624.1"/>
    <property type="molecule type" value="Genomic_DNA"/>
</dbReference>
<dbReference type="Gene3D" id="3.40.640.10">
    <property type="entry name" value="Type I PLP-dependent aspartate aminotransferase-like (Major domain)"/>
    <property type="match status" value="1"/>
</dbReference>
<dbReference type="CDD" id="cd00614">
    <property type="entry name" value="CGS_like"/>
    <property type="match status" value="1"/>
</dbReference>
<dbReference type="PROSITE" id="PS00868">
    <property type="entry name" value="CYS_MET_METAB_PP"/>
    <property type="match status" value="1"/>
</dbReference>
<organism evidence="5">
    <name type="scientific">marine metagenome</name>
    <dbReference type="NCBI Taxonomy" id="408172"/>
    <lineage>
        <taxon>unclassified sequences</taxon>
        <taxon>metagenomes</taxon>
        <taxon>ecological metagenomes</taxon>
    </lineage>
</organism>
<dbReference type="InterPro" id="IPR015421">
    <property type="entry name" value="PyrdxlP-dep_Trfase_major"/>
</dbReference>
<dbReference type="InterPro" id="IPR006235">
    <property type="entry name" value="OAc-hSer/O-AcSer_sulfhydrylase"/>
</dbReference>
<dbReference type="GO" id="GO:0006535">
    <property type="term" value="P:cysteine biosynthetic process from serine"/>
    <property type="evidence" value="ECO:0007669"/>
    <property type="project" value="TreeGrafter"/>
</dbReference>
<evidence type="ECO:0000256" key="2">
    <source>
        <dbReference type="ARBA" id="ARBA00009077"/>
    </source>
</evidence>
<comment type="similarity">
    <text evidence="2">Belongs to the trans-sulfuration enzymes family.</text>
</comment>
<evidence type="ECO:0000256" key="4">
    <source>
        <dbReference type="ARBA" id="ARBA00022898"/>
    </source>
</evidence>
<dbReference type="GO" id="GO:0030170">
    <property type="term" value="F:pyridoxal phosphate binding"/>
    <property type="evidence" value="ECO:0007669"/>
    <property type="project" value="InterPro"/>
</dbReference>
<dbReference type="InterPro" id="IPR054542">
    <property type="entry name" value="Cys_met_metab_PP"/>
</dbReference>
<protein>
    <recommendedName>
        <fullName evidence="6">O-acetylhomoserine aminocarboxypropyltransferase</fullName>
    </recommendedName>
</protein>
<reference evidence="5" key="1">
    <citation type="submission" date="2018-05" db="EMBL/GenBank/DDBJ databases">
        <authorList>
            <person name="Lanie J.A."/>
            <person name="Ng W.-L."/>
            <person name="Kazmierczak K.M."/>
            <person name="Andrzejewski T.M."/>
            <person name="Davidsen T.M."/>
            <person name="Wayne K.J."/>
            <person name="Tettelin H."/>
            <person name="Glass J.I."/>
            <person name="Rusch D."/>
            <person name="Podicherti R."/>
            <person name="Tsui H.-C.T."/>
            <person name="Winkler M.E."/>
        </authorList>
    </citation>
    <scope>NUCLEOTIDE SEQUENCE</scope>
</reference>
<dbReference type="Gene3D" id="3.90.1150.10">
    <property type="entry name" value="Aspartate Aminotransferase, domain 1"/>
    <property type="match status" value="1"/>
</dbReference>
<name>A0A381NU24_9ZZZZ</name>
<dbReference type="PIRSF" id="PIRSF001434">
    <property type="entry name" value="CGS"/>
    <property type="match status" value="1"/>
</dbReference>
<dbReference type="GO" id="GO:0019346">
    <property type="term" value="P:transsulfuration"/>
    <property type="evidence" value="ECO:0007669"/>
    <property type="project" value="InterPro"/>
</dbReference>
<evidence type="ECO:0000256" key="3">
    <source>
        <dbReference type="ARBA" id="ARBA00022679"/>
    </source>
</evidence>
<dbReference type="PANTHER" id="PTHR43797">
    <property type="entry name" value="HOMOCYSTEINE/CYSTEINE SYNTHASE"/>
    <property type="match status" value="1"/>
</dbReference>
<comment type="cofactor">
    <cofactor evidence="1">
        <name>pyridoxal 5'-phosphate</name>
        <dbReference type="ChEBI" id="CHEBI:597326"/>
    </cofactor>
</comment>
<dbReference type="SUPFAM" id="SSF53383">
    <property type="entry name" value="PLP-dependent transferases"/>
    <property type="match status" value="1"/>
</dbReference>
<dbReference type="Pfam" id="PF01053">
    <property type="entry name" value="Cys_Met_Meta_PP"/>
    <property type="match status" value="1"/>
</dbReference>
<dbReference type="PANTHER" id="PTHR43797:SF2">
    <property type="entry name" value="HOMOCYSTEINE_CYSTEINE SYNTHASE"/>
    <property type="match status" value="1"/>
</dbReference>
<dbReference type="FunFam" id="3.40.640.10:FF:000035">
    <property type="entry name" value="O-succinylhomoserine sulfhydrylase"/>
    <property type="match status" value="1"/>
</dbReference>
<evidence type="ECO:0000313" key="5">
    <source>
        <dbReference type="EMBL" id="SUZ57624.1"/>
    </source>
</evidence>
<proteinExistence type="inferred from homology"/>
<gene>
    <name evidence="5" type="ORF">METZ01_LOCUS10478</name>
</gene>
<feature type="non-terminal residue" evidence="5">
    <location>
        <position position="1"/>
    </location>
</feature>
<accession>A0A381NU24</accession>